<gene>
    <name evidence="2" type="ORF">XA68_14405</name>
</gene>
<protein>
    <recommendedName>
        <fullName evidence="4">Enterotoxin</fullName>
    </recommendedName>
</protein>
<sequence length="460" mass="52025">MIQGCWNALVLALATCLLLSPGYVNGQPPEQRFNFEMRPPEFLYVLVDFSSGATPAFMRRQGGIFTEDPNPPINRDHAWRMRGFHPVSNNWVVAYRNLRHVIEAFAFCPAVPRSHEMPAGASRPGFWIYMIAASPHMIDGRPQGSSSERGAWWASALGGIFWSQVNAYAWIADSDVDVNSLEWQNNRDYDSRWENYGVTVPQYLFNDYWHRPRVQQTLSAREIAMRFMAELTGPENSQLNAARRQTLQELLDWNLEAEPRRSFPLVRYSQPDSLATRALQSIDWFRIELPFHLRMALAGGLPTLRQCSQAYVAVRNHRPPPTMRKRYASNCEDLAALAGEQFASAKNDEHRITSLKPKDILFMESLDFYICEGAAFGAPCTKVEAPQGQCVAVPDDYKAKISSVLPGRVSGNCNFYVDPDCKGDTFQASYPGVDLAHGNLHLFSDKIQSIQCKNQTTFVN</sequence>
<dbReference type="STRING" id="268505.A0A2A9PM30"/>
<dbReference type="AlphaFoldDB" id="A0A2A9PM30"/>
<dbReference type="OrthoDB" id="4924915at2759"/>
<proteinExistence type="predicted"/>
<keyword evidence="1" id="KW-0732">Signal</keyword>
<name>A0A2A9PM30_OPHUN</name>
<feature type="chain" id="PRO_5013332809" description="Enterotoxin" evidence="1">
    <location>
        <begin position="27"/>
        <end position="460"/>
    </location>
</feature>
<dbReference type="EMBL" id="LAZP02000035">
    <property type="protein sequence ID" value="PFH62274.1"/>
    <property type="molecule type" value="Genomic_DNA"/>
</dbReference>
<comment type="caution">
    <text evidence="2">The sequence shown here is derived from an EMBL/GenBank/DDBJ whole genome shotgun (WGS) entry which is preliminary data.</text>
</comment>
<evidence type="ECO:0000313" key="3">
    <source>
        <dbReference type="Proteomes" id="UP000037136"/>
    </source>
</evidence>
<organism evidence="2 3">
    <name type="scientific">Ophiocordyceps unilateralis</name>
    <name type="common">Zombie-ant fungus</name>
    <name type="synonym">Torrubia unilateralis</name>
    <dbReference type="NCBI Taxonomy" id="268505"/>
    <lineage>
        <taxon>Eukaryota</taxon>
        <taxon>Fungi</taxon>
        <taxon>Dikarya</taxon>
        <taxon>Ascomycota</taxon>
        <taxon>Pezizomycotina</taxon>
        <taxon>Sordariomycetes</taxon>
        <taxon>Hypocreomycetidae</taxon>
        <taxon>Hypocreales</taxon>
        <taxon>Ophiocordycipitaceae</taxon>
        <taxon>Ophiocordyceps</taxon>
    </lineage>
</organism>
<accession>A0A2A9PM30</accession>
<keyword evidence="3" id="KW-1185">Reference proteome</keyword>
<dbReference type="Proteomes" id="UP000037136">
    <property type="component" value="Unassembled WGS sequence"/>
</dbReference>
<feature type="signal peptide" evidence="1">
    <location>
        <begin position="1"/>
        <end position="26"/>
    </location>
</feature>
<evidence type="ECO:0000313" key="2">
    <source>
        <dbReference type="EMBL" id="PFH62274.1"/>
    </source>
</evidence>
<reference evidence="2 3" key="1">
    <citation type="journal article" date="2015" name="BMC Genomics">
        <title>Gene expression during zombie ant biting behavior reflects the complexity underlying fungal parasitic behavioral manipulation.</title>
        <authorList>
            <person name="de Bekker C."/>
            <person name="Ohm R.A."/>
            <person name="Loreto R.G."/>
            <person name="Sebastian A."/>
            <person name="Albert I."/>
            <person name="Merrow M."/>
            <person name="Brachmann A."/>
            <person name="Hughes D.P."/>
        </authorList>
    </citation>
    <scope>NUCLEOTIDE SEQUENCE [LARGE SCALE GENOMIC DNA]</scope>
    <source>
        <strain evidence="2 3">SC16a</strain>
    </source>
</reference>
<evidence type="ECO:0008006" key="4">
    <source>
        <dbReference type="Google" id="ProtNLM"/>
    </source>
</evidence>
<dbReference type="Gene3D" id="3.90.210.10">
    <property type="entry name" value="Heat-Labile Enterotoxin, subunit A"/>
    <property type="match status" value="1"/>
</dbReference>
<evidence type="ECO:0000256" key="1">
    <source>
        <dbReference type="SAM" id="SignalP"/>
    </source>
</evidence>
<reference evidence="2 3" key="2">
    <citation type="journal article" date="2017" name="Sci. Rep.">
        <title>Ant-infecting Ophiocordyceps genomes reveal a high diversity of potential behavioral manipulation genes and a possible major role for enterotoxins.</title>
        <authorList>
            <person name="de Bekker C."/>
            <person name="Ohm R.A."/>
            <person name="Evans H.C."/>
            <person name="Brachmann A."/>
            <person name="Hughes D.P."/>
        </authorList>
    </citation>
    <scope>NUCLEOTIDE SEQUENCE [LARGE SCALE GENOMIC DNA]</scope>
    <source>
        <strain evidence="2 3">SC16a</strain>
    </source>
</reference>